<proteinExistence type="predicted"/>
<sequence length="126" mass="14791">MFLLATLLLGLILKLMTTKSYYLLLLLNVIRFVTLNFFNSEEEHPHPHFMYQVELYSLRSDSRKEIPSPNDTPTGIILRNNYLNGICYWKTEMGTYLDFRALILSFDLVNEKFSILPIPKLVRSFP</sequence>
<dbReference type="EMBL" id="JABFAC010000011">
    <property type="protein sequence ID" value="MBA0629757.1"/>
    <property type="molecule type" value="Genomic_DNA"/>
</dbReference>
<evidence type="ECO:0000313" key="2">
    <source>
        <dbReference type="EMBL" id="MBA0629757.1"/>
    </source>
</evidence>
<name>A0A7J8SUI4_GOSDV</name>
<dbReference type="InterPro" id="IPR006527">
    <property type="entry name" value="F-box-assoc_dom_typ1"/>
</dbReference>
<evidence type="ECO:0000313" key="3">
    <source>
        <dbReference type="Proteomes" id="UP000593561"/>
    </source>
</evidence>
<comment type="caution">
    <text evidence="2">The sequence shown here is derived from an EMBL/GenBank/DDBJ whole genome shotgun (WGS) entry which is preliminary data.</text>
</comment>
<accession>A0A7J8SUI4</accession>
<protein>
    <recommendedName>
        <fullName evidence="1">F-box associated beta-propeller type 1 domain-containing protein</fullName>
    </recommendedName>
</protein>
<organism evidence="2 3">
    <name type="scientific">Gossypium davidsonii</name>
    <name type="common">Davidson's cotton</name>
    <name type="synonym">Gossypium klotzschianum subsp. davidsonii</name>
    <dbReference type="NCBI Taxonomy" id="34287"/>
    <lineage>
        <taxon>Eukaryota</taxon>
        <taxon>Viridiplantae</taxon>
        <taxon>Streptophyta</taxon>
        <taxon>Embryophyta</taxon>
        <taxon>Tracheophyta</taxon>
        <taxon>Spermatophyta</taxon>
        <taxon>Magnoliopsida</taxon>
        <taxon>eudicotyledons</taxon>
        <taxon>Gunneridae</taxon>
        <taxon>Pentapetalae</taxon>
        <taxon>rosids</taxon>
        <taxon>malvids</taxon>
        <taxon>Malvales</taxon>
        <taxon>Malvaceae</taxon>
        <taxon>Malvoideae</taxon>
        <taxon>Gossypium</taxon>
    </lineage>
</organism>
<reference evidence="2 3" key="1">
    <citation type="journal article" date="2019" name="Genome Biol. Evol.">
        <title>Insights into the evolution of the New World diploid cottons (Gossypium, subgenus Houzingenia) based on genome sequencing.</title>
        <authorList>
            <person name="Grover C.E."/>
            <person name="Arick M.A. 2nd"/>
            <person name="Thrash A."/>
            <person name="Conover J.L."/>
            <person name="Sanders W.S."/>
            <person name="Peterson D.G."/>
            <person name="Frelichowski J.E."/>
            <person name="Scheffler J.A."/>
            <person name="Scheffler B.E."/>
            <person name="Wendel J.F."/>
        </authorList>
    </citation>
    <scope>NUCLEOTIDE SEQUENCE [LARGE SCALE GENOMIC DNA]</scope>
    <source>
        <strain evidence="2">27</strain>
        <tissue evidence="2">Leaf</tissue>
    </source>
</reference>
<keyword evidence="3" id="KW-1185">Reference proteome</keyword>
<feature type="domain" description="F-box associated beta-propeller type 1" evidence="1">
    <location>
        <begin position="33"/>
        <end position="119"/>
    </location>
</feature>
<dbReference type="AlphaFoldDB" id="A0A7J8SUI4"/>
<dbReference type="Pfam" id="PF07734">
    <property type="entry name" value="FBA_1"/>
    <property type="match status" value="1"/>
</dbReference>
<dbReference type="Proteomes" id="UP000593561">
    <property type="component" value="Unassembled WGS sequence"/>
</dbReference>
<evidence type="ECO:0000259" key="1">
    <source>
        <dbReference type="Pfam" id="PF07734"/>
    </source>
</evidence>
<gene>
    <name evidence="2" type="ORF">Godav_024263</name>
</gene>